<comment type="caution">
    <text evidence="4">The sequence shown here is derived from an EMBL/GenBank/DDBJ whole genome shotgun (WGS) entry which is preliminary data.</text>
</comment>
<dbReference type="InterPro" id="IPR001202">
    <property type="entry name" value="WW_dom"/>
</dbReference>
<dbReference type="SMART" id="SM00456">
    <property type="entry name" value="WW"/>
    <property type="match status" value="1"/>
</dbReference>
<keyword evidence="5" id="KW-1185">Reference proteome</keyword>
<dbReference type="AlphaFoldDB" id="A0A835XLV7"/>
<feature type="chain" id="PRO_5032357166" description="WW domain-containing protein" evidence="2">
    <location>
        <begin position="27"/>
        <end position="181"/>
    </location>
</feature>
<evidence type="ECO:0000313" key="5">
    <source>
        <dbReference type="Proteomes" id="UP000612055"/>
    </source>
</evidence>
<evidence type="ECO:0000256" key="1">
    <source>
        <dbReference type="SAM" id="MobiDB-lite"/>
    </source>
</evidence>
<feature type="domain" description="WW" evidence="3">
    <location>
        <begin position="100"/>
        <end position="128"/>
    </location>
</feature>
<dbReference type="OrthoDB" id="187617at2759"/>
<dbReference type="Gene3D" id="2.20.70.10">
    <property type="match status" value="1"/>
</dbReference>
<feature type="signal peptide" evidence="2">
    <location>
        <begin position="1"/>
        <end position="26"/>
    </location>
</feature>
<sequence>MQEAGRRRGLLALQAALLLLLARAVAEEASQAGAAADDGTRVLPLELQQEWYFFNEVTGAVQLEDPGSTPFEDPATGQRYWLDPEGRRLEQDPHREKYAWSENWSSNTNKPFYFNRITRESTWEQPPDLAWRRLPRTRDDSLDLLGPGGLTGGQGGQGQGAQGQASAEGLHQAGGAEGARW</sequence>
<protein>
    <recommendedName>
        <fullName evidence="3">WW domain-containing protein</fullName>
    </recommendedName>
</protein>
<dbReference type="Proteomes" id="UP000612055">
    <property type="component" value="Unassembled WGS sequence"/>
</dbReference>
<dbReference type="SUPFAM" id="SSF51045">
    <property type="entry name" value="WW domain"/>
    <property type="match status" value="1"/>
</dbReference>
<feature type="region of interest" description="Disordered" evidence="1">
    <location>
        <begin position="140"/>
        <end position="181"/>
    </location>
</feature>
<organism evidence="4 5">
    <name type="scientific">Edaphochlamys debaryana</name>
    <dbReference type="NCBI Taxonomy" id="47281"/>
    <lineage>
        <taxon>Eukaryota</taxon>
        <taxon>Viridiplantae</taxon>
        <taxon>Chlorophyta</taxon>
        <taxon>core chlorophytes</taxon>
        <taxon>Chlorophyceae</taxon>
        <taxon>CS clade</taxon>
        <taxon>Chlamydomonadales</taxon>
        <taxon>Chlamydomonadales incertae sedis</taxon>
        <taxon>Edaphochlamys</taxon>
    </lineage>
</organism>
<reference evidence="4" key="1">
    <citation type="journal article" date="2020" name="bioRxiv">
        <title>Comparative genomics of Chlamydomonas.</title>
        <authorList>
            <person name="Craig R.J."/>
            <person name="Hasan A.R."/>
            <person name="Ness R.W."/>
            <person name="Keightley P.D."/>
        </authorList>
    </citation>
    <scope>NUCLEOTIDE SEQUENCE</scope>
    <source>
        <strain evidence="4">CCAP 11/70</strain>
    </source>
</reference>
<evidence type="ECO:0000313" key="4">
    <source>
        <dbReference type="EMBL" id="KAG2485835.1"/>
    </source>
</evidence>
<dbReference type="EMBL" id="JAEHOE010000121">
    <property type="protein sequence ID" value="KAG2485835.1"/>
    <property type="molecule type" value="Genomic_DNA"/>
</dbReference>
<proteinExistence type="predicted"/>
<name>A0A835XLV7_9CHLO</name>
<dbReference type="CDD" id="cd00201">
    <property type="entry name" value="WW"/>
    <property type="match status" value="1"/>
</dbReference>
<dbReference type="Pfam" id="PF00397">
    <property type="entry name" value="WW"/>
    <property type="match status" value="1"/>
</dbReference>
<keyword evidence="2" id="KW-0732">Signal</keyword>
<evidence type="ECO:0000259" key="3">
    <source>
        <dbReference type="PROSITE" id="PS50020"/>
    </source>
</evidence>
<dbReference type="PROSITE" id="PS01159">
    <property type="entry name" value="WW_DOMAIN_1"/>
    <property type="match status" value="1"/>
</dbReference>
<gene>
    <name evidence="4" type="ORF">HYH03_015418</name>
</gene>
<feature type="compositionally biased region" description="Gly residues" evidence="1">
    <location>
        <begin position="146"/>
        <end position="161"/>
    </location>
</feature>
<accession>A0A835XLV7</accession>
<dbReference type="InterPro" id="IPR036020">
    <property type="entry name" value="WW_dom_sf"/>
</dbReference>
<dbReference type="PROSITE" id="PS50020">
    <property type="entry name" value="WW_DOMAIN_2"/>
    <property type="match status" value="1"/>
</dbReference>
<evidence type="ECO:0000256" key="2">
    <source>
        <dbReference type="SAM" id="SignalP"/>
    </source>
</evidence>